<feature type="compositionally biased region" description="Basic residues" evidence="1">
    <location>
        <begin position="789"/>
        <end position="806"/>
    </location>
</feature>
<feature type="region of interest" description="Disordered" evidence="1">
    <location>
        <begin position="121"/>
        <end position="171"/>
    </location>
</feature>
<reference evidence="2 3" key="1">
    <citation type="journal article" date="2014" name="Genome Announc.">
        <title>Draft genome sequence of Sclerotinia borealis, a psychrophilic plant pathogenic fungus.</title>
        <authorList>
            <person name="Mardanov A.V."/>
            <person name="Beletsky A.V."/>
            <person name="Kadnikov V.V."/>
            <person name="Ignatov A.N."/>
            <person name="Ravin N.V."/>
        </authorList>
    </citation>
    <scope>NUCLEOTIDE SEQUENCE [LARGE SCALE GENOMIC DNA]</scope>
    <source>
        <strain evidence="3">F-4157</strain>
    </source>
</reference>
<feature type="region of interest" description="Disordered" evidence="1">
    <location>
        <begin position="786"/>
        <end position="806"/>
    </location>
</feature>
<keyword evidence="3" id="KW-1185">Reference proteome</keyword>
<accession>W9CC34</accession>
<feature type="region of interest" description="Disordered" evidence="1">
    <location>
        <begin position="199"/>
        <end position="228"/>
    </location>
</feature>
<feature type="compositionally biased region" description="Low complexity" evidence="1">
    <location>
        <begin position="211"/>
        <end position="228"/>
    </location>
</feature>
<feature type="region of interest" description="Disordered" evidence="1">
    <location>
        <begin position="559"/>
        <end position="587"/>
    </location>
</feature>
<feature type="compositionally biased region" description="Basic and acidic residues" evidence="1">
    <location>
        <begin position="573"/>
        <end position="587"/>
    </location>
</feature>
<proteinExistence type="predicted"/>
<name>W9CC34_SCLBF</name>
<comment type="caution">
    <text evidence="2">The sequence shown here is derived from an EMBL/GenBank/DDBJ whole genome shotgun (WGS) entry which is preliminary data.</text>
</comment>
<feature type="region of interest" description="Disordered" evidence="1">
    <location>
        <begin position="1"/>
        <end position="82"/>
    </location>
</feature>
<feature type="region of interest" description="Disordered" evidence="1">
    <location>
        <begin position="628"/>
        <end position="657"/>
    </location>
</feature>
<gene>
    <name evidence="2" type="ORF">SBOR_7482</name>
</gene>
<organism evidence="2 3">
    <name type="scientific">Sclerotinia borealis (strain F-4128)</name>
    <dbReference type="NCBI Taxonomy" id="1432307"/>
    <lineage>
        <taxon>Eukaryota</taxon>
        <taxon>Fungi</taxon>
        <taxon>Dikarya</taxon>
        <taxon>Ascomycota</taxon>
        <taxon>Pezizomycotina</taxon>
        <taxon>Leotiomycetes</taxon>
        <taxon>Helotiales</taxon>
        <taxon>Sclerotiniaceae</taxon>
        <taxon>Sclerotinia</taxon>
    </lineage>
</organism>
<dbReference type="Proteomes" id="UP000019487">
    <property type="component" value="Unassembled WGS sequence"/>
</dbReference>
<evidence type="ECO:0000313" key="3">
    <source>
        <dbReference type="Proteomes" id="UP000019487"/>
    </source>
</evidence>
<evidence type="ECO:0000313" key="2">
    <source>
        <dbReference type="EMBL" id="ESZ92135.1"/>
    </source>
</evidence>
<evidence type="ECO:0000256" key="1">
    <source>
        <dbReference type="SAM" id="MobiDB-lite"/>
    </source>
</evidence>
<feature type="compositionally biased region" description="Polar residues" evidence="1">
    <location>
        <begin position="55"/>
        <end position="68"/>
    </location>
</feature>
<feature type="compositionally biased region" description="Basic and acidic residues" evidence="1">
    <location>
        <begin position="158"/>
        <end position="171"/>
    </location>
</feature>
<protein>
    <submittedName>
        <fullName evidence="2">Uncharacterized protein</fullName>
    </submittedName>
</protein>
<dbReference type="OrthoDB" id="10623677at2759"/>
<dbReference type="EMBL" id="AYSA01000422">
    <property type="protein sequence ID" value="ESZ92135.1"/>
    <property type="molecule type" value="Genomic_DNA"/>
</dbReference>
<dbReference type="AlphaFoldDB" id="W9CC34"/>
<sequence>MDMDIDMEESQVGRDDIDPNLDPALFTNSQSSSTSSRTIAGVYGTTHTVPDMETSPITSIGTNSSGSDGQIEPSKGDKNESLGASECTKTACNNPAAPNKRRPGQFTKVCIAHTRGYTSAGTTFSSSTIAGGKRRTKMSAKVAQAEEDKAQKAQAQKQDMERKKGKQVEREHDDNLQLLYSSGNPSLSSSLLLYLPAESTSNPTANGPRKSISSSSPPSTQTTPSISQTLQVLHRKRLELLEYRIEGTLVPLGMPISPFLQQAYLNPLDTDYARQFDAPKFDIPISKQVNFSESHLSNLLPRQQWELTFSTLISLKANIAKKAELMRKWVGFAKENRHIWIAAGGDAKRIDHNIFEFDSEVKRLGMTKNELRRDANMRQLRYWLSDTRGLLVVEEIMPHIECEIGTKGRIGQDGLRSMLEAFNHTMNTSWEACELLNYIKIFRWETGNMRDEWLPIDTYSLHKFTHETILGKRATQKHREDSLPLMPPFRLIRDPTFFPTPIRLEYSPAGFIHIVGQYESYEPWPEPPNFRGEEFLDIIRFYESGGTWNNRVQHVGPIEKKTKQKRARGSKSVGEEREGPFKTAETVRMREEQAKPIPSAAVSQFGYDNGILFPFEFGGGVLSQFDVDSSNSGGGIDNDSDDEGGGESGGGGGTVNADFSGGSTLVDVSALSELPNLKYCELRKVAISNAYSGQISLCEYMPEIKPPVVQYRPPFVDQDFRVCQGTLKSFIPYSNPPRCRGLKTPKKERKKTKKVASSLKMPGTNPNARCPVSWEVKVWKHVPRDHFGSRKRRGGGSIKKVSKKTSKGLVDRGLGFIG</sequence>
<dbReference type="HOGENOM" id="CLU_345506_0_0_1"/>